<feature type="domain" description="N-acetyltransferase" evidence="4">
    <location>
        <begin position="3"/>
        <end position="165"/>
    </location>
</feature>
<proteinExistence type="inferred from homology"/>
<reference evidence="5 6" key="1">
    <citation type="submission" date="2019-12" db="EMBL/GenBank/DDBJ databases">
        <title>Whole-genome analyses of novel actinobacteria.</title>
        <authorList>
            <person name="Sahin N."/>
            <person name="Saygin H."/>
        </authorList>
    </citation>
    <scope>NUCLEOTIDE SEQUENCE [LARGE SCALE GENOMIC DNA]</scope>
    <source>
        <strain evidence="5 6">KC615</strain>
    </source>
</reference>
<keyword evidence="2" id="KW-0012">Acyltransferase</keyword>
<keyword evidence="6" id="KW-1185">Reference proteome</keyword>
<dbReference type="GO" id="GO:0005737">
    <property type="term" value="C:cytoplasm"/>
    <property type="evidence" value="ECO:0007669"/>
    <property type="project" value="TreeGrafter"/>
</dbReference>
<evidence type="ECO:0000259" key="4">
    <source>
        <dbReference type="PROSITE" id="PS51186"/>
    </source>
</evidence>
<evidence type="ECO:0000313" key="5">
    <source>
        <dbReference type="EMBL" id="MXQ55211.1"/>
    </source>
</evidence>
<comment type="similarity">
    <text evidence="3">Belongs to the acetyltransferase family. RimJ subfamily.</text>
</comment>
<protein>
    <submittedName>
        <fullName evidence="5">GNAT family N-acetyltransferase</fullName>
    </submittedName>
</protein>
<organism evidence="5 6">
    <name type="scientific">Shimazuella alba</name>
    <dbReference type="NCBI Taxonomy" id="2690964"/>
    <lineage>
        <taxon>Bacteria</taxon>
        <taxon>Bacillati</taxon>
        <taxon>Bacillota</taxon>
        <taxon>Bacilli</taxon>
        <taxon>Bacillales</taxon>
        <taxon>Thermoactinomycetaceae</taxon>
        <taxon>Shimazuella</taxon>
    </lineage>
</organism>
<dbReference type="CDD" id="cd04301">
    <property type="entry name" value="NAT_SF"/>
    <property type="match status" value="1"/>
</dbReference>
<evidence type="ECO:0000256" key="1">
    <source>
        <dbReference type="ARBA" id="ARBA00022679"/>
    </source>
</evidence>
<dbReference type="GO" id="GO:0008999">
    <property type="term" value="F:protein-N-terminal-alanine acetyltransferase activity"/>
    <property type="evidence" value="ECO:0007669"/>
    <property type="project" value="TreeGrafter"/>
</dbReference>
<dbReference type="AlphaFoldDB" id="A0A6I4VX34"/>
<dbReference type="InterPro" id="IPR051531">
    <property type="entry name" value="N-acetyltransferase"/>
</dbReference>
<accession>A0A6I4VX34</accession>
<dbReference type="Proteomes" id="UP000430692">
    <property type="component" value="Unassembled WGS sequence"/>
</dbReference>
<dbReference type="SUPFAM" id="SSF55729">
    <property type="entry name" value="Acyl-CoA N-acyltransferases (Nat)"/>
    <property type="match status" value="1"/>
</dbReference>
<dbReference type="PROSITE" id="PS51186">
    <property type="entry name" value="GNAT"/>
    <property type="match status" value="1"/>
</dbReference>
<dbReference type="Gene3D" id="3.40.630.30">
    <property type="match status" value="1"/>
</dbReference>
<keyword evidence="1 5" id="KW-0808">Transferase</keyword>
<evidence type="ECO:0000256" key="3">
    <source>
        <dbReference type="ARBA" id="ARBA00038502"/>
    </source>
</evidence>
<gene>
    <name evidence="5" type="ORF">GSM42_16120</name>
</gene>
<evidence type="ECO:0000256" key="2">
    <source>
        <dbReference type="ARBA" id="ARBA00023315"/>
    </source>
</evidence>
<dbReference type="Pfam" id="PF13302">
    <property type="entry name" value="Acetyltransf_3"/>
    <property type="match status" value="1"/>
</dbReference>
<dbReference type="RefSeq" id="WP_160802560.1">
    <property type="nucleotide sequence ID" value="NZ_WUUL01000012.1"/>
</dbReference>
<dbReference type="EMBL" id="WUUL01000012">
    <property type="protein sequence ID" value="MXQ55211.1"/>
    <property type="molecule type" value="Genomic_DNA"/>
</dbReference>
<dbReference type="InterPro" id="IPR016181">
    <property type="entry name" value="Acyl_CoA_acyltransferase"/>
</dbReference>
<sequence length="168" mass="19436">MNITIEKLHETDAEKLFEFELENRVFFEELVPCRGDEYYVFENFKKRHKALLDEQAEGLSYFFLIKNNNGSILGRINIIDIDNSQKLGHVGYRVGKAYTRKGIASKALKMLIETMNNQGLKQILAKTTINNIASQKVLEKIGFKQIAINDEEFEKGQIVKFISYTYCI</sequence>
<evidence type="ECO:0000313" key="6">
    <source>
        <dbReference type="Proteomes" id="UP000430692"/>
    </source>
</evidence>
<comment type="caution">
    <text evidence="5">The sequence shown here is derived from an EMBL/GenBank/DDBJ whole genome shotgun (WGS) entry which is preliminary data.</text>
</comment>
<dbReference type="PANTHER" id="PTHR43792">
    <property type="entry name" value="GNAT FAMILY, PUTATIVE (AFU_ORTHOLOGUE AFUA_3G00765)-RELATED-RELATED"/>
    <property type="match status" value="1"/>
</dbReference>
<dbReference type="PANTHER" id="PTHR43792:SF8">
    <property type="entry name" value="[RIBOSOMAL PROTEIN US5]-ALANINE N-ACETYLTRANSFERASE"/>
    <property type="match status" value="1"/>
</dbReference>
<dbReference type="InterPro" id="IPR000182">
    <property type="entry name" value="GNAT_dom"/>
</dbReference>
<name>A0A6I4VX34_9BACL</name>